<organism evidence="2 3">
    <name type="scientific">Panicum virgatum</name>
    <name type="common">Blackwell switchgrass</name>
    <dbReference type="NCBI Taxonomy" id="38727"/>
    <lineage>
        <taxon>Eukaryota</taxon>
        <taxon>Viridiplantae</taxon>
        <taxon>Streptophyta</taxon>
        <taxon>Embryophyta</taxon>
        <taxon>Tracheophyta</taxon>
        <taxon>Spermatophyta</taxon>
        <taxon>Magnoliopsida</taxon>
        <taxon>Liliopsida</taxon>
        <taxon>Poales</taxon>
        <taxon>Poaceae</taxon>
        <taxon>PACMAD clade</taxon>
        <taxon>Panicoideae</taxon>
        <taxon>Panicodae</taxon>
        <taxon>Paniceae</taxon>
        <taxon>Panicinae</taxon>
        <taxon>Panicum</taxon>
        <taxon>Panicum sect. Hiantes</taxon>
    </lineage>
</organism>
<gene>
    <name evidence="2" type="ORF">PVAP13_5KG423607</name>
</gene>
<dbReference type="AlphaFoldDB" id="A0A8T0SR46"/>
<evidence type="ECO:0000256" key="1">
    <source>
        <dbReference type="SAM" id="MobiDB-lite"/>
    </source>
</evidence>
<evidence type="ECO:0000313" key="3">
    <source>
        <dbReference type="Proteomes" id="UP000823388"/>
    </source>
</evidence>
<feature type="region of interest" description="Disordered" evidence="1">
    <location>
        <begin position="1"/>
        <end position="28"/>
    </location>
</feature>
<comment type="caution">
    <text evidence="2">The sequence shown here is derived from an EMBL/GenBank/DDBJ whole genome shotgun (WGS) entry which is preliminary data.</text>
</comment>
<protein>
    <submittedName>
        <fullName evidence="2">Uncharacterized protein</fullName>
    </submittedName>
</protein>
<accession>A0A8T0SR46</accession>
<sequence>MHLCENALPQLRTAEPPRSPPGSPLLLPTSALSLSLPLCSLRPRRRLSSPSPSPPASVVPPRRRSSCSPPPTAPGRSGSGGGVWLGGRGDPDPAVLAGRCWCLGEQDSPALTAGTVPTRPPHCGAPSLRDPARARLAAPAAPAGLPRGAAAPPLRGPARAAAGRAAGAVAAGPAWHPYLVFRCRKDGHAAMLKKEELLVPISLAISLRELR</sequence>
<keyword evidence="3" id="KW-1185">Reference proteome</keyword>
<dbReference type="Proteomes" id="UP000823388">
    <property type="component" value="Chromosome 5K"/>
</dbReference>
<evidence type="ECO:0000313" key="2">
    <source>
        <dbReference type="EMBL" id="KAG2599595.1"/>
    </source>
</evidence>
<reference evidence="2" key="1">
    <citation type="submission" date="2020-05" db="EMBL/GenBank/DDBJ databases">
        <title>WGS assembly of Panicum virgatum.</title>
        <authorList>
            <person name="Lovell J.T."/>
            <person name="Jenkins J."/>
            <person name="Shu S."/>
            <person name="Juenger T.E."/>
            <person name="Schmutz J."/>
        </authorList>
    </citation>
    <scope>NUCLEOTIDE SEQUENCE</scope>
    <source>
        <strain evidence="2">AP13</strain>
    </source>
</reference>
<name>A0A8T0SR46_PANVG</name>
<dbReference type="EMBL" id="CM029045">
    <property type="protein sequence ID" value="KAG2599595.1"/>
    <property type="molecule type" value="Genomic_DNA"/>
</dbReference>
<feature type="region of interest" description="Disordered" evidence="1">
    <location>
        <begin position="42"/>
        <end position="89"/>
    </location>
</feature>
<feature type="compositionally biased region" description="Gly residues" evidence="1">
    <location>
        <begin position="77"/>
        <end position="88"/>
    </location>
</feature>
<proteinExistence type="predicted"/>